<feature type="compositionally biased region" description="Basic and acidic residues" evidence="1">
    <location>
        <begin position="29"/>
        <end position="40"/>
    </location>
</feature>
<evidence type="ECO:0000256" key="1">
    <source>
        <dbReference type="SAM" id="MobiDB-lite"/>
    </source>
</evidence>
<dbReference type="RefSeq" id="WP_133056340.1">
    <property type="nucleotide sequence ID" value="NZ_FWFY01000009.1"/>
</dbReference>
<reference evidence="3 4" key="1">
    <citation type="submission" date="2017-03" db="EMBL/GenBank/DDBJ databases">
        <authorList>
            <person name="Afonso C.L."/>
            <person name="Miller P.J."/>
            <person name="Scott M.A."/>
            <person name="Spackman E."/>
            <person name="Goraichik I."/>
            <person name="Dimitrov K.M."/>
            <person name="Suarez D.L."/>
            <person name="Swayne D.E."/>
        </authorList>
    </citation>
    <scope>NUCLEOTIDE SEQUENCE [LARGE SCALE GENOMIC DNA]</scope>
    <source>
        <strain evidence="3 4">CECT 8367</strain>
    </source>
</reference>
<dbReference type="EMBL" id="PYGB01000009">
    <property type="protein sequence ID" value="PSK84040.1"/>
    <property type="molecule type" value="Genomic_DNA"/>
</dbReference>
<evidence type="ECO:0000313" key="5">
    <source>
        <dbReference type="Proteomes" id="UP000240624"/>
    </source>
</evidence>
<evidence type="ECO:0000313" key="2">
    <source>
        <dbReference type="EMBL" id="PSK84040.1"/>
    </source>
</evidence>
<keyword evidence="5" id="KW-1185">Reference proteome</keyword>
<organism evidence="3 4">
    <name type="scientific">Limimaricola soesokkakensis</name>
    <dbReference type="NCBI Taxonomy" id="1343159"/>
    <lineage>
        <taxon>Bacteria</taxon>
        <taxon>Pseudomonadati</taxon>
        <taxon>Pseudomonadota</taxon>
        <taxon>Alphaproteobacteria</taxon>
        <taxon>Rhodobacterales</taxon>
        <taxon>Paracoccaceae</taxon>
        <taxon>Limimaricola</taxon>
    </lineage>
</organism>
<reference evidence="2 5" key="2">
    <citation type="submission" date="2018-03" db="EMBL/GenBank/DDBJ databases">
        <title>Genomic Encyclopedia of Archaeal and Bacterial Type Strains, Phase II (KMG-II): from individual species to whole genera.</title>
        <authorList>
            <person name="Goeker M."/>
        </authorList>
    </citation>
    <scope>NUCLEOTIDE SEQUENCE [LARGE SCALE GENOMIC DNA]</scope>
    <source>
        <strain evidence="2 5">DSM 29956</strain>
    </source>
</reference>
<feature type="compositionally biased region" description="Basic and acidic residues" evidence="1">
    <location>
        <begin position="50"/>
        <end position="61"/>
    </location>
</feature>
<gene>
    <name evidence="2" type="ORF">CLV79_10912</name>
    <name evidence="3" type="ORF">LOS8367_02886</name>
</gene>
<evidence type="ECO:0000313" key="4">
    <source>
        <dbReference type="Proteomes" id="UP000193495"/>
    </source>
</evidence>
<feature type="region of interest" description="Disordered" evidence="1">
    <location>
        <begin position="1"/>
        <end position="61"/>
    </location>
</feature>
<name>A0A1X6ZSC5_9RHOB</name>
<dbReference type="EMBL" id="FWFY01000009">
    <property type="protein sequence ID" value="SLN59916.1"/>
    <property type="molecule type" value="Genomic_DNA"/>
</dbReference>
<proteinExistence type="predicted"/>
<dbReference type="OrthoDB" id="5690037at2"/>
<accession>A0A1X6ZSC5</accession>
<protein>
    <submittedName>
        <fullName evidence="3">Uncharacterized protein</fullName>
    </submittedName>
</protein>
<sequence>MTTPYPTPRPPRRRLISKGGIPTGAEAKNNTRIEGPKENPPDQASVIDSNNDKENKDISPKGYESKDIFFSRYAVIECANAHAGEELTDLKIGGKNIGFLIPEVSEASKLYKIQTPTNEGSEEEWFLSFFAGTEFEKNIKVCIQRSSPGKNPNGSFNSGLSGKKAFCIAHLDLDPSKFSPDNKKDRKLISSRFTRGSKALPENKIIRFKNQGEITIDLRRVVYTNDNDDNFKRVIIIAALADAYSAALDDFTKTSSSLASKQMTKENFSETSRDLTDLLQKLSLFKTAYYYKHPIQLDRIDLPPIWEKIQNELKLKEKVSELSEQIASLSQVSDLISQRKGEEASSRFNRRIAYWGTALTAASLIDPLISLLK</sequence>
<dbReference type="AlphaFoldDB" id="A0A1X6ZSC5"/>
<dbReference type="Proteomes" id="UP000193495">
    <property type="component" value="Unassembled WGS sequence"/>
</dbReference>
<evidence type="ECO:0000313" key="3">
    <source>
        <dbReference type="EMBL" id="SLN59916.1"/>
    </source>
</evidence>
<dbReference type="Proteomes" id="UP000240624">
    <property type="component" value="Unassembled WGS sequence"/>
</dbReference>